<dbReference type="PROSITE" id="PS51471">
    <property type="entry name" value="FE2OG_OXY"/>
    <property type="match status" value="1"/>
</dbReference>
<gene>
    <name evidence="4" type="ORF">SELMODRAFT_439806</name>
</gene>
<sequence length="1342" mass="152390">MSGALAVEMPDFSPAGALPVRRPLGKRRNGDGDGEVDPLLPVPELAPAPKPWKGAPIVAALICVAFLMLQMLPATHYRHPADPTRTWIPIRQEPDQGESGKEVEEVDAREFVTGIKSTSIDLFVCTDEKDLRPLVVVINSTLANTRHTQRIRFHIITTESQREAWLSKLKALFPLAAIDMVSFLDIVLFHGSEKIDFEEIGNHVFYRKDSKAREALTSPYNFLPFYLPRMFPGMQRIIYLDSDVVGDIEELFNTDLEDHPVAAVEDCSQIFGSYFNFDLLHRIQSREASESTPWIPSQPFDPSACIFNRGVLVIDPRKWIEQNSTEAIEWWLDEFHQAQKPLYKYGVSQPPFLLALYNHYKKLDTAWNTRGLGRAEFSEAERDYMKKLYSKRPPRRPFVSPNTEHSKILHFNGRFKPWNRDSSVEQPPSLCGSRSEDCARLWWAYISPNGLLAMDYQALLEVLWSTLPRPKYATGGEVDATKFAMPTFLQVEGAGDLPLPLSNDGFLKLKAMSQQAPYGKGEETLLDTDVRRAWQVEASKVSCPQIPDFFSKVVLDMAVPAMEELGIDAGALGLDVRLYKLLLYEQGGHFKFHRDTEKEDGMFATMILQLPTQSGHEGGQLEIRQGKKNSVSLDFSGAASRSGYFQMAFFCDCEHRLAEVTSGTRLCLVFSVVRSNTKFIDVDARKLPHYVSALGSVQSQMKEWAEKTRRVTLPILAIPLGHQYSNNSLSFAGLKGHDRVVGALVLSCASFLDIHLCMLVKHSTGYDTDYGRCEDHSYSLENWTTPDDQKPELDTADDFPLAQVLRYEKSEDDPFGDSPDEEDYEPYQGNEGGNTHSFYHTAALVVWPKESRMVALCNTQSIKAVRNWLEEQHKREPGRTRGDLERYLAALTRTIGSRTVAWIRSKWSFESLLQFCLKHDFRDAAFLVMKNFMVIKSWNFLPRAAQDVVAAVQKYGWDELYSQVIERFLEDGTLSWRFGASRLVECLRESGFQDEGVSLAKKLLAKGGVSDVKRFSSFSVEDELEDEKSFLTFFVECGLEDETWKIVSMASGDSKFSANDLVQVVKKWGASSVPRIDEFWEKRLKIKEASWEETSSSNSWHIRSPKEELRREGWIDFLGDFAMFTVELEAQGCHDAAVTFASKRYVKVASLEEVYGKILYSIENQDALALLLALDKKTEQTEDMVAAMKKAARLIGLKKDEKVTQLFSDLLSQALEASAANEDNRYKELYEAVIWLGPAETVKSVAKRVRSGSLVLLDDENEDSSLIERAKEWDDGERDGLKEVIKARIRYLSADEDEKDRNAAEKRRRSLNPRIKRVKYDEKLEVSPTEIERLRKLLSDLP</sequence>
<dbReference type="Proteomes" id="UP000001514">
    <property type="component" value="Unassembled WGS sequence"/>
</dbReference>
<accession>D8R7F7</accession>
<dbReference type="Gene3D" id="3.90.550.10">
    <property type="entry name" value="Spore Coat Polysaccharide Biosynthesis Protein SpsA, Chain A"/>
    <property type="match status" value="1"/>
</dbReference>
<dbReference type="InterPro" id="IPR044862">
    <property type="entry name" value="Pro_4_hyd_alph_FE2OG_OXY"/>
</dbReference>
<dbReference type="GO" id="GO:0016757">
    <property type="term" value="F:glycosyltransferase activity"/>
    <property type="evidence" value="ECO:0007669"/>
    <property type="project" value="UniProtKB-KW"/>
</dbReference>
<dbReference type="SUPFAM" id="SSF53448">
    <property type="entry name" value="Nucleotide-diphospho-sugar transferases"/>
    <property type="match status" value="1"/>
</dbReference>
<dbReference type="InParanoid" id="D8R7F7"/>
<dbReference type="KEGG" id="smo:SELMODRAFT_439806"/>
<evidence type="ECO:0000313" key="5">
    <source>
        <dbReference type="Proteomes" id="UP000001514"/>
    </source>
</evidence>
<dbReference type="eggNOG" id="ENOG502QSM6">
    <property type="taxonomic scope" value="Eukaryota"/>
</dbReference>
<dbReference type="Pfam" id="PF01501">
    <property type="entry name" value="Glyco_transf_8"/>
    <property type="match status" value="1"/>
</dbReference>
<dbReference type="InterPro" id="IPR029044">
    <property type="entry name" value="Nucleotide-diphossugar_trans"/>
</dbReference>
<keyword evidence="1" id="KW-0328">Glycosyltransferase</keyword>
<evidence type="ECO:0000313" key="4">
    <source>
        <dbReference type="EMBL" id="EFJ31878.1"/>
    </source>
</evidence>
<dbReference type="HOGENOM" id="CLU_005814_0_0_1"/>
<dbReference type="Gramene" id="EFJ31878">
    <property type="protein sequence ID" value="EFJ31878"/>
    <property type="gene ID" value="SELMODRAFT_439806"/>
</dbReference>
<reference evidence="4 5" key="1">
    <citation type="journal article" date="2011" name="Science">
        <title>The Selaginella genome identifies genetic changes associated with the evolution of vascular plants.</title>
        <authorList>
            <person name="Banks J.A."/>
            <person name="Nishiyama T."/>
            <person name="Hasebe M."/>
            <person name="Bowman J.L."/>
            <person name="Gribskov M."/>
            <person name="dePamphilis C."/>
            <person name="Albert V.A."/>
            <person name="Aono N."/>
            <person name="Aoyama T."/>
            <person name="Ambrose B.A."/>
            <person name="Ashton N.W."/>
            <person name="Axtell M.J."/>
            <person name="Barker E."/>
            <person name="Barker M.S."/>
            <person name="Bennetzen J.L."/>
            <person name="Bonawitz N.D."/>
            <person name="Chapple C."/>
            <person name="Cheng C."/>
            <person name="Correa L.G."/>
            <person name="Dacre M."/>
            <person name="DeBarry J."/>
            <person name="Dreyer I."/>
            <person name="Elias M."/>
            <person name="Engstrom E.M."/>
            <person name="Estelle M."/>
            <person name="Feng L."/>
            <person name="Finet C."/>
            <person name="Floyd S.K."/>
            <person name="Frommer W.B."/>
            <person name="Fujita T."/>
            <person name="Gramzow L."/>
            <person name="Gutensohn M."/>
            <person name="Harholt J."/>
            <person name="Hattori M."/>
            <person name="Heyl A."/>
            <person name="Hirai T."/>
            <person name="Hiwatashi Y."/>
            <person name="Ishikawa M."/>
            <person name="Iwata M."/>
            <person name="Karol K.G."/>
            <person name="Koehler B."/>
            <person name="Kolukisaoglu U."/>
            <person name="Kubo M."/>
            <person name="Kurata T."/>
            <person name="Lalonde S."/>
            <person name="Li K."/>
            <person name="Li Y."/>
            <person name="Litt A."/>
            <person name="Lyons E."/>
            <person name="Manning G."/>
            <person name="Maruyama T."/>
            <person name="Michael T.P."/>
            <person name="Mikami K."/>
            <person name="Miyazaki S."/>
            <person name="Morinaga S."/>
            <person name="Murata T."/>
            <person name="Mueller-Roeber B."/>
            <person name="Nelson D.R."/>
            <person name="Obara M."/>
            <person name="Oguri Y."/>
            <person name="Olmstead R.G."/>
            <person name="Onodera N."/>
            <person name="Petersen B.L."/>
            <person name="Pils B."/>
            <person name="Prigge M."/>
            <person name="Rensing S.A."/>
            <person name="Riano-Pachon D.M."/>
            <person name="Roberts A.W."/>
            <person name="Sato Y."/>
            <person name="Scheller H.V."/>
            <person name="Schulz B."/>
            <person name="Schulz C."/>
            <person name="Shakirov E.V."/>
            <person name="Shibagaki N."/>
            <person name="Shinohara N."/>
            <person name="Shippen D.E."/>
            <person name="Soerensen I."/>
            <person name="Sotooka R."/>
            <person name="Sugimoto N."/>
            <person name="Sugita M."/>
            <person name="Sumikawa N."/>
            <person name="Tanurdzic M."/>
            <person name="Theissen G."/>
            <person name="Ulvskov P."/>
            <person name="Wakazuki S."/>
            <person name="Weng J.K."/>
            <person name="Willats W.W."/>
            <person name="Wipf D."/>
            <person name="Wolf P.G."/>
            <person name="Yang L."/>
            <person name="Zimmer A.D."/>
            <person name="Zhu Q."/>
            <person name="Mitros T."/>
            <person name="Hellsten U."/>
            <person name="Loque D."/>
            <person name="Otillar R."/>
            <person name="Salamov A."/>
            <person name="Schmutz J."/>
            <person name="Shapiro H."/>
            <person name="Lindquist E."/>
            <person name="Lucas S."/>
            <person name="Rokhsar D."/>
            <person name="Grigoriev I.V."/>
        </authorList>
    </citation>
    <scope>NUCLEOTIDE SEQUENCE [LARGE SCALE GENOMIC DNA]</scope>
</reference>
<feature type="region of interest" description="Disordered" evidence="2">
    <location>
        <begin position="16"/>
        <end position="38"/>
    </location>
</feature>
<evidence type="ECO:0000256" key="2">
    <source>
        <dbReference type="SAM" id="MobiDB-lite"/>
    </source>
</evidence>
<proteinExistence type="predicted"/>
<organism evidence="5">
    <name type="scientific">Selaginella moellendorffii</name>
    <name type="common">Spikemoss</name>
    <dbReference type="NCBI Taxonomy" id="88036"/>
    <lineage>
        <taxon>Eukaryota</taxon>
        <taxon>Viridiplantae</taxon>
        <taxon>Streptophyta</taxon>
        <taxon>Embryophyta</taxon>
        <taxon>Tracheophyta</taxon>
        <taxon>Lycopodiopsida</taxon>
        <taxon>Selaginellales</taxon>
        <taxon>Selaginellaceae</taxon>
        <taxon>Selaginella</taxon>
    </lineage>
</organism>
<feature type="region of interest" description="Disordered" evidence="2">
    <location>
        <begin position="810"/>
        <end position="831"/>
    </location>
</feature>
<dbReference type="Gene3D" id="2.60.120.620">
    <property type="entry name" value="q2cbj1_9rhob like domain"/>
    <property type="match status" value="1"/>
</dbReference>
<dbReference type="Pfam" id="PF13640">
    <property type="entry name" value="2OG-FeII_Oxy_3"/>
    <property type="match status" value="1"/>
</dbReference>
<dbReference type="PANTHER" id="PTHR33099:SF7">
    <property type="entry name" value="MYND-TYPE DOMAIN-CONTAINING PROTEIN"/>
    <property type="match status" value="1"/>
</dbReference>
<evidence type="ECO:0000256" key="1">
    <source>
        <dbReference type="ARBA" id="ARBA00022676"/>
    </source>
</evidence>
<dbReference type="InterPro" id="IPR005123">
    <property type="entry name" value="Oxoglu/Fe-dep_dioxygenase_dom"/>
</dbReference>
<dbReference type="EMBL" id="GL377573">
    <property type="protein sequence ID" value="EFJ31878.1"/>
    <property type="molecule type" value="Genomic_DNA"/>
</dbReference>
<protein>
    <recommendedName>
        <fullName evidence="3">Fe2OG dioxygenase domain-containing protein</fullName>
    </recommendedName>
</protein>
<feature type="domain" description="Fe2OG dioxygenase" evidence="3">
    <location>
        <begin position="573"/>
        <end position="674"/>
    </location>
</feature>
<dbReference type="PANTHER" id="PTHR33099">
    <property type="entry name" value="FE2OG DIOXYGENASE DOMAIN-CONTAINING PROTEIN"/>
    <property type="match status" value="1"/>
</dbReference>
<dbReference type="GO" id="GO:0005794">
    <property type="term" value="C:Golgi apparatus"/>
    <property type="evidence" value="ECO:0000318"/>
    <property type="project" value="GO_Central"/>
</dbReference>
<name>D8R7F7_SELML</name>
<keyword evidence="5" id="KW-1185">Reference proteome</keyword>
<feature type="compositionally biased region" description="Acidic residues" evidence="2">
    <location>
        <begin position="810"/>
        <end position="825"/>
    </location>
</feature>
<dbReference type="InterPro" id="IPR002495">
    <property type="entry name" value="Glyco_trans_8"/>
</dbReference>
<evidence type="ECO:0000259" key="3">
    <source>
        <dbReference type="PROSITE" id="PS51471"/>
    </source>
</evidence>
<keyword evidence="1" id="KW-0808">Transferase</keyword>